<dbReference type="HOGENOM" id="CLU_2243373_0_0_1"/>
<organism evidence="1 2">
    <name type="scientific">Amborella trichopoda</name>
    <dbReference type="NCBI Taxonomy" id="13333"/>
    <lineage>
        <taxon>Eukaryota</taxon>
        <taxon>Viridiplantae</taxon>
        <taxon>Streptophyta</taxon>
        <taxon>Embryophyta</taxon>
        <taxon>Tracheophyta</taxon>
        <taxon>Spermatophyta</taxon>
        <taxon>Magnoliopsida</taxon>
        <taxon>Amborellales</taxon>
        <taxon>Amborellaceae</taxon>
        <taxon>Amborella</taxon>
    </lineage>
</organism>
<keyword evidence="2" id="KW-1185">Reference proteome</keyword>
<evidence type="ECO:0000313" key="1">
    <source>
        <dbReference type="EMBL" id="ERN10400.1"/>
    </source>
</evidence>
<gene>
    <name evidence="1" type="ORF">AMTR_s00026p00151330</name>
</gene>
<protein>
    <submittedName>
        <fullName evidence="1">Uncharacterized protein</fullName>
    </submittedName>
</protein>
<reference evidence="2" key="1">
    <citation type="journal article" date="2013" name="Science">
        <title>The Amborella genome and the evolution of flowering plants.</title>
        <authorList>
            <consortium name="Amborella Genome Project"/>
        </authorList>
    </citation>
    <scope>NUCLEOTIDE SEQUENCE [LARGE SCALE GENOMIC DNA]</scope>
</reference>
<proteinExistence type="predicted"/>
<feature type="non-terminal residue" evidence="1">
    <location>
        <position position="1"/>
    </location>
</feature>
<dbReference type="Gramene" id="ERN10400">
    <property type="protein sequence ID" value="ERN10400"/>
    <property type="gene ID" value="AMTR_s00026p00151330"/>
</dbReference>
<sequence length="105" mass="12050">CFGYPLTGLVEHPHESLGGGHHLGQIFLVKLVEYTEAGLDPWTKFDSFTWPINISISSSVVKFALLRLKRLKPTDFRPRPKRSEVWCCHFNKIQDASGRFGHIWV</sequence>
<dbReference type="Proteomes" id="UP000017836">
    <property type="component" value="Unassembled WGS sequence"/>
</dbReference>
<name>W1PSZ8_AMBTC</name>
<dbReference type="EMBL" id="KI392852">
    <property type="protein sequence ID" value="ERN10400.1"/>
    <property type="molecule type" value="Genomic_DNA"/>
</dbReference>
<evidence type="ECO:0000313" key="2">
    <source>
        <dbReference type="Proteomes" id="UP000017836"/>
    </source>
</evidence>
<dbReference type="AlphaFoldDB" id="W1PSZ8"/>
<accession>W1PSZ8</accession>